<keyword evidence="1" id="KW-0472">Membrane</keyword>
<reference evidence="2" key="1">
    <citation type="submission" date="2021-02" db="EMBL/GenBank/DDBJ databases">
        <authorList>
            <person name="Nowell W R."/>
        </authorList>
    </citation>
    <scope>NUCLEOTIDE SEQUENCE</scope>
</reference>
<comment type="caution">
    <text evidence="2">The sequence shown here is derived from an EMBL/GenBank/DDBJ whole genome shotgun (WGS) entry which is preliminary data.</text>
</comment>
<protein>
    <submittedName>
        <fullName evidence="2">Uncharacterized protein</fullName>
    </submittedName>
</protein>
<evidence type="ECO:0000313" key="2">
    <source>
        <dbReference type="EMBL" id="CAF4397371.1"/>
    </source>
</evidence>
<keyword evidence="1" id="KW-0812">Transmembrane</keyword>
<name>A0A820P1H2_9BILA</name>
<feature type="non-terminal residue" evidence="2">
    <location>
        <position position="1"/>
    </location>
</feature>
<feature type="transmembrane region" description="Helical" evidence="1">
    <location>
        <begin position="14"/>
        <end position="31"/>
    </location>
</feature>
<dbReference type="AlphaFoldDB" id="A0A820P1H2"/>
<dbReference type="EMBL" id="CAJOBG010040371">
    <property type="protein sequence ID" value="CAF4397371.1"/>
    <property type="molecule type" value="Genomic_DNA"/>
</dbReference>
<evidence type="ECO:0000256" key="1">
    <source>
        <dbReference type="SAM" id="Phobius"/>
    </source>
</evidence>
<dbReference type="Proteomes" id="UP000663866">
    <property type="component" value="Unassembled WGS sequence"/>
</dbReference>
<keyword evidence="1" id="KW-1133">Transmembrane helix</keyword>
<keyword evidence="3" id="KW-1185">Reference proteome</keyword>
<sequence>IFIDLLEMVSYNSILKLFLFLFPMFWIDIGYDRNDAYRYDQDDTLWCRYI</sequence>
<gene>
    <name evidence="2" type="ORF">OVN521_LOCUS34667</name>
</gene>
<evidence type="ECO:0000313" key="3">
    <source>
        <dbReference type="Proteomes" id="UP000663866"/>
    </source>
</evidence>
<accession>A0A820P1H2</accession>
<proteinExistence type="predicted"/>
<organism evidence="2 3">
    <name type="scientific">Rotaria magnacalcarata</name>
    <dbReference type="NCBI Taxonomy" id="392030"/>
    <lineage>
        <taxon>Eukaryota</taxon>
        <taxon>Metazoa</taxon>
        <taxon>Spiralia</taxon>
        <taxon>Gnathifera</taxon>
        <taxon>Rotifera</taxon>
        <taxon>Eurotatoria</taxon>
        <taxon>Bdelloidea</taxon>
        <taxon>Philodinida</taxon>
        <taxon>Philodinidae</taxon>
        <taxon>Rotaria</taxon>
    </lineage>
</organism>